<accession>A0A1X7TBS7</accession>
<reference evidence="9" key="2">
    <citation type="submission" date="2017-05" db="UniProtKB">
        <authorList>
            <consortium name="EnsemblMetazoa"/>
        </authorList>
    </citation>
    <scope>IDENTIFICATION</scope>
</reference>
<feature type="compositionally biased region" description="Acidic residues" evidence="7">
    <location>
        <begin position="265"/>
        <end position="275"/>
    </location>
</feature>
<dbReference type="GO" id="GO:0003677">
    <property type="term" value="F:DNA binding"/>
    <property type="evidence" value="ECO:0007669"/>
    <property type="project" value="TreeGrafter"/>
</dbReference>
<evidence type="ECO:0000256" key="6">
    <source>
        <dbReference type="RuleBase" id="RU366049"/>
    </source>
</evidence>
<dbReference type="AlphaFoldDB" id="A0A1X7TBS7"/>
<sequence length="275" mass="30794">MAEAVDEEPLFADDLDEYEEEDEEDPPPLPPPVLGVQSTTQLSTNSRNTGVDTTPQRSNSTSGGTGDADSSNPQRKKTVRRPVLTLKVDRLFNDNGLPYVVREFPKLKFKGKGHEASDLKYLLKQYELWANRVYPKYTFKDFVKRVEGLGRTSKEFKSQFRNMRYRSAGIPVPGEGIVEEEEDEERGEGMEDDNDENNETNFNTLLSQNNSNVQQGASSQQSTDGVATSNDRTEPAGDNNSEPPDLWDIVEDDPPPLPSSVVDDNPYDDIDDLLD</sequence>
<comment type="subcellular location">
    <subcellularLocation>
        <location evidence="1 6">Nucleus</location>
    </subcellularLocation>
</comment>
<evidence type="ECO:0000256" key="5">
    <source>
        <dbReference type="ARBA" id="ARBA00023306"/>
    </source>
</evidence>
<dbReference type="EnsemblMetazoa" id="Aqu2.1.12008_001">
    <property type="protein sequence ID" value="Aqu2.1.12008_001"/>
    <property type="gene ID" value="Aqu2.1.12008"/>
</dbReference>
<keyword evidence="3 6" id="KW-0227">DNA damage</keyword>
<dbReference type="GO" id="GO:0031297">
    <property type="term" value="P:replication fork processing"/>
    <property type="evidence" value="ECO:0007669"/>
    <property type="project" value="UniProtKB-UniRule"/>
</dbReference>
<dbReference type="GO" id="GO:0006974">
    <property type="term" value="P:DNA damage response"/>
    <property type="evidence" value="ECO:0007669"/>
    <property type="project" value="UniProtKB-KW"/>
</dbReference>
<dbReference type="PANTHER" id="PTHR13220:SF11">
    <property type="entry name" value="TIMELESS-INTERACTING PROTEIN"/>
    <property type="match status" value="1"/>
</dbReference>
<dbReference type="InParanoid" id="A0A1X7TBS7"/>
<dbReference type="PANTHER" id="PTHR13220">
    <property type="entry name" value="TIMELESS INTERACTING-RELATED"/>
    <property type="match status" value="1"/>
</dbReference>
<evidence type="ECO:0000256" key="7">
    <source>
        <dbReference type="SAM" id="MobiDB-lite"/>
    </source>
</evidence>
<dbReference type="KEGG" id="aqu:105315050"/>
<evidence type="ECO:0000256" key="2">
    <source>
        <dbReference type="ARBA" id="ARBA00006075"/>
    </source>
</evidence>
<dbReference type="eggNOG" id="KOG3004">
    <property type="taxonomic scope" value="Eukaryota"/>
</dbReference>
<feature type="compositionally biased region" description="Low complexity" evidence="7">
    <location>
        <begin position="58"/>
        <end position="72"/>
    </location>
</feature>
<dbReference type="InterPro" id="IPR040038">
    <property type="entry name" value="TIPIN/Csm3/Swi3"/>
</dbReference>
<evidence type="ECO:0000259" key="8">
    <source>
        <dbReference type="Pfam" id="PF07962"/>
    </source>
</evidence>
<organism evidence="9">
    <name type="scientific">Amphimedon queenslandica</name>
    <name type="common">Sponge</name>
    <dbReference type="NCBI Taxonomy" id="400682"/>
    <lineage>
        <taxon>Eukaryota</taxon>
        <taxon>Metazoa</taxon>
        <taxon>Porifera</taxon>
        <taxon>Demospongiae</taxon>
        <taxon>Heteroscleromorpha</taxon>
        <taxon>Haplosclerida</taxon>
        <taxon>Niphatidae</taxon>
        <taxon>Amphimedon</taxon>
    </lineage>
</organism>
<dbReference type="EnsemblMetazoa" id="XM_020004832.1">
    <property type="protein sequence ID" value="XP_019860391.1"/>
    <property type="gene ID" value="LOC105315050"/>
</dbReference>
<reference evidence="10" key="1">
    <citation type="journal article" date="2010" name="Nature">
        <title>The Amphimedon queenslandica genome and the evolution of animal complexity.</title>
        <authorList>
            <person name="Srivastava M."/>
            <person name="Simakov O."/>
            <person name="Chapman J."/>
            <person name="Fahey B."/>
            <person name="Gauthier M.E."/>
            <person name="Mitros T."/>
            <person name="Richards G.S."/>
            <person name="Conaco C."/>
            <person name="Dacre M."/>
            <person name="Hellsten U."/>
            <person name="Larroux C."/>
            <person name="Putnam N.H."/>
            <person name="Stanke M."/>
            <person name="Adamska M."/>
            <person name="Darling A."/>
            <person name="Degnan S.M."/>
            <person name="Oakley T.H."/>
            <person name="Plachetzki D.C."/>
            <person name="Zhai Y."/>
            <person name="Adamski M."/>
            <person name="Calcino A."/>
            <person name="Cummins S.F."/>
            <person name="Goodstein D.M."/>
            <person name="Harris C."/>
            <person name="Jackson D.J."/>
            <person name="Leys S.P."/>
            <person name="Shu S."/>
            <person name="Woodcroft B.J."/>
            <person name="Vervoort M."/>
            <person name="Kosik K.S."/>
            <person name="Manning G."/>
            <person name="Degnan B.M."/>
            <person name="Rokhsar D.S."/>
        </authorList>
    </citation>
    <scope>NUCLEOTIDE SEQUENCE [LARGE SCALE GENOMIC DNA]</scope>
</reference>
<evidence type="ECO:0000313" key="10">
    <source>
        <dbReference type="Proteomes" id="UP000007879"/>
    </source>
</evidence>
<dbReference type="InterPro" id="IPR012923">
    <property type="entry name" value="Csm3"/>
</dbReference>
<dbReference type="OrthoDB" id="437078at2759"/>
<evidence type="ECO:0000256" key="4">
    <source>
        <dbReference type="ARBA" id="ARBA00023242"/>
    </source>
</evidence>
<keyword evidence="4 6" id="KW-0539">Nucleus</keyword>
<comment type="function">
    <text evidence="6">Plays an important role in the control of DNA replication and the maintenance of replication fork stability.</text>
</comment>
<name>A0A1X7TBS7_AMPQE</name>
<evidence type="ECO:0000256" key="1">
    <source>
        <dbReference type="ARBA" id="ARBA00004123"/>
    </source>
</evidence>
<keyword evidence="10" id="KW-1185">Reference proteome</keyword>
<proteinExistence type="inferred from homology"/>
<protein>
    <recommendedName>
        <fullName evidence="6">TIMELESS-interacting protein</fullName>
    </recommendedName>
</protein>
<feature type="region of interest" description="Disordered" evidence="7">
    <location>
        <begin position="168"/>
        <end position="275"/>
    </location>
</feature>
<feature type="domain" description="Chromosome segregation in meiosis protein 3" evidence="8">
    <location>
        <begin position="86"/>
        <end position="165"/>
    </location>
</feature>
<dbReference type="Proteomes" id="UP000007879">
    <property type="component" value="Unassembled WGS sequence"/>
</dbReference>
<comment type="similarity">
    <text evidence="2 6">Belongs to the CSM3 family.</text>
</comment>
<dbReference type="STRING" id="400682.A0A1X7TBS7"/>
<feature type="compositionally biased region" description="Acidic residues" evidence="7">
    <location>
        <begin position="177"/>
        <end position="198"/>
    </location>
</feature>
<dbReference type="GO" id="GO:0043111">
    <property type="term" value="P:replication fork arrest"/>
    <property type="evidence" value="ECO:0007669"/>
    <property type="project" value="TreeGrafter"/>
</dbReference>
<feature type="compositionally biased region" description="Acidic residues" evidence="7">
    <location>
        <begin position="1"/>
        <end position="26"/>
    </location>
</feature>
<dbReference type="Pfam" id="PF07962">
    <property type="entry name" value="Swi3"/>
    <property type="match status" value="1"/>
</dbReference>
<feature type="compositionally biased region" description="Polar residues" evidence="7">
    <location>
        <begin position="36"/>
        <end position="57"/>
    </location>
</feature>
<evidence type="ECO:0000256" key="3">
    <source>
        <dbReference type="ARBA" id="ARBA00022763"/>
    </source>
</evidence>
<dbReference type="GO" id="GO:0000076">
    <property type="term" value="P:DNA replication checkpoint signaling"/>
    <property type="evidence" value="ECO:0007669"/>
    <property type="project" value="UniProtKB-UniRule"/>
</dbReference>
<dbReference type="GO" id="GO:0031298">
    <property type="term" value="C:replication fork protection complex"/>
    <property type="evidence" value="ECO:0007669"/>
    <property type="project" value="TreeGrafter"/>
</dbReference>
<feature type="region of interest" description="Disordered" evidence="7">
    <location>
        <begin position="1"/>
        <end position="80"/>
    </location>
</feature>
<evidence type="ECO:0000313" key="9">
    <source>
        <dbReference type="EnsemblMetazoa" id="Aqu2.1.12008_001"/>
    </source>
</evidence>
<keyword evidence="5 6" id="KW-0131">Cell cycle</keyword>
<gene>
    <name evidence="9" type="primary">105315050</name>
</gene>
<feature type="compositionally biased region" description="Polar residues" evidence="7">
    <location>
        <begin position="202"/>
        <end position="230"/>
    </location>
</feature>